<organism evidence="3 4">
    <name type="scientific">Cytospora chrysosperma</name>
    <name type="common">Cytospora canker fungus</name>
    <name type="synonym">Sphaeria chrysosperma</name>
    <dbReference type="NCBI Taxonomy" id="252740"/>
    <lineage>
        <taxon>Eukaryota</taxon>
        <taxon>Fungi</taxon>
        <taxon>Dikarya</taxon>
        <taxon>Ascomycota</taxon>
        <taxon>Pezizomycotina</taxon>
        <taxon>Sordariomycetes</taxon>
        <taxon>Sordariomycetidae</taxon>
        <taxon>Diaporthales</taxon>
        <taxon>Cytosporaceae</taxon>
        <taxon>Cytospora</taxon>
    </lineage>
</organism>
<dbReference type="Gene3D" id="3.40.50.12780">
    <property type="entry name" value="N-terminal domain of ligase-like"/>
    <property type="match status" value="1"/>
</dbReference>
<evidence type="ECO:0000313" key="4">
    <source>
        <dbReference type="Proteomes" id="UP000284375"/>
    </source>
</evidence>
<sequence>METSPLTAPRTNFTCAEAAIVYDISTAGLHNLNHYVFCPVLTNTTLYTPLSCTITVISFGASIGTSNDTLPVSTWAASYSRQRLRPREQVDRISKVPIDVFVDGVASVRWPRDLVTTEVRQLDEQLVQLGDEGDDFILIVGCDTVAYSGSPPGRYPHSNVFDFVFGSPFKDVSDHVPPSQKLLPIEESRPIFVDNKTDRALTLGQLKKDALTVAANLRGLGLDPNLIHVLPSTPTCQRPEVAPVVVVQLPNCLAFAPVLHGVFASGLTASLVSPALTASELSWVLQNARPKVIVTAKACLGAMHEALKSQTDRAFFSSVPVFTVDVANDQYPAPSGLGAKPASATQEKDWSALLATPPAPVEPYHLDATSAPNRTAVILWSSGTSGRSKGVLLSHNALVFATASVWHDGDYHKPGLQQRWLGYVPFYHVFGLCSLFLITPCIGATCYVMSAFNLDVMLSSTAKRKITYLHMAPPVAVMLAKSAAVEPYIKNGGLKSIVAGLTGGAPLGHEVVVEVYKRLGFRVRMGYGLSETCSVATQKGLTEADMHAGGGNSGKAHWGVELMIAADGQDFKAGSTRPGRINEPGEILVRSPGVTSAYLPLGGLGGGGAPDMSITSEALTPDGWFRTGDVGHLDAEGQVHITDRLKELIKVRAYQVAPAELEAVLDSSEAVADAGVIGIHDASEATEWPRAFVVPQNMDLIKNRDRKGLEKLAAELKELVEKRTARYKWIVGGFVFVDAIPKSPSGKILRRVMRDGGVKGGIEVSVYEKKKRDAKL</sequence>
<dbReference type="InterPro" id="IPR025110">
    <property type="entry name" value="AMP-bd_C"/>
</dbReference>
<dbReference type="PANTHER" id="PTHR24096:SF295">
    <property type="entry name" value="ACETYL-COA SYNTHETASE-LIKE PROTEIN"/>
    <property type="match status" value="1"/>
</dbReference>
<protein>
    <recommendedName>
        <fullName evidence="5">AMP-dependent synthetase/ligase domain-containing protein</fullName>
    </recommendedName>
</protein>
<feature type="domain" description="AMP-binding enzyme C-terminal" evidence="2">
    <location>
        <begin position="660"/>
        <end position="747"/>
    </location>
</feature>
<accession>A0A423WJT9</accession>
<dbReference type="EMBL" id="LJZO01000003">
    <property type="protein sequence ID" value="ROW03459.1"/>
    <property type="molecule type" value="Genomic_DNA"/>
</dbReference>
<dbReference type="Gene3D" id="3.30.300.30">
    <property type="match status" value="1"/>
</dbReference>
<dbReference type="GO" id="GO:0016405">
    <property type="term" value="F:CoA-ligase activity"/>
    <property type="evidence" value="ECO:0007669"/>
    <property type="project" value="TreeGrafter"/>
</dbReference>
<dbReference type="AlphaFoldDB" id="A0A423WJT9"/>
<evidence type="ECO:0000259" key="1">
    <source>
        <dbReference type="Pfam" id="PF00501"/>
    </source>
</evidence>
<evidence type="ECO:0008006" key="5">
    <source>
        <dbReference type="Google" id="ProtNLM"/>
    </source>
</evidence>
<dbReference type="GO" id="GO:0019748">
    <property type="term" value="P:secondary metabolic process"/>
    <property type="evidence" value="ECO:0007669"/>
    <property type="project" value="TreeGrafter"/>
</dbReference>
<dbReference type="Proteomes" id="UP000284375">
    <property type="component" value="Unassembled WGS sequence"/>
</dbReference>
<feature type="domain" description="AMP-dependent synthetase/ligase" evidence="1">
    <location>
        <begin position="189"/>
        <end position="599"/>
    </location>
</feature>
<evidence type="ECO:0000259" key="2">
    <source>
        <dbReference type="Pfam" id="PF13193"/>
    </source>
</evidence>
<dbReference type="PANTHER" id="PTHR24096">
    <property type="entry name" value="LONG-CHAIN-FATTY-ACID--COA LIGASE"/>
    <property type="match status" value="1"/>
</dbReference>
<dbReference type="InterPro" id="IPR042099">
    <property type="entry name" value="ANL_N_sf"/>
</dbReference>
<dbReference type="Pfam" id="PF13193">
    <property type="entry name" value="AMP-binding_C"/>
    <property type="match status" value="1"/>
</dbReference>
<dbReference type="STRING" id="252740.A0A423WJT9"/>
<dbReference type="OrthoDB" id="6509636at2759"/>
<keyword evidence="4" id="KW-1185">Reference proteome</keyword>
<proteinExistence type="predicted"/>
<dbReference type="SUPFAM" id="SSF56801">
    <property type="entry name" value="Acetyl-CoA synthetase-like"/>
    <property type="match status" value="1"/>
</dbReference>
<evidence type="ECO:0000313" key="3">
    <source>
        <dbReference type="EMBL" id="ROW03459.1"/>
    </source>
</evidence>
<dbReference type="InterPro" id="IPR045851">
    <property type="entry name" value="AMP-bd_C_sf"/>
</dbReference>
<name>A0A423WJT9_CYTCH</name>
<dbReference type="InterPro" id="IPR000873">
    <property type="entry name" value="AMP-dep_synth/lig_dom"/>
</dbReference>
<reference evidence="3 4" key="1">
    <citation type="submission" date="2015-09" db="EMBL/GenBank/DDBJ databases">
        <title>Host preference determinants of Valsa canker pathogens revealed by comparative genomics.</title>
        <authorList>
            <person name="Yin Z."/>
            <person name="Huang L."/>
        </authorList>
    </citation>
    <scope>NUCLEOTIDE SEQUENCE [LARGE SCALE GENOMIC DNA]</scope>
    <source>
        <strain evidence="3 4">YSFL</strain>
    </source>
</reference>
<comment type="caution">
    <text evidence="3">The sequence shown here is derived from an EMBL/GenBank/DDBJ whole genome shotgun (WGS) entry which is preliminary data.</text>
</comment>
<dbReference type="InterPro" id="IPR020845">
    <property type="entry name" value="AMP-binding_CS"/>
</dbReference>
<dbReference type="PROSITE" id="PS00455">
    <property type="entry name" value="AMP_BINDING"/>
    <property type="match status" value="1"/>
</dbReference>
<dbReference type="Pfam" id="PF00501">
    <property type="entry name" value="AMP-binding"/>
    <property type="match status" value="1"/>
</dbReference>
<gene>
    <name evidence="3" type="ORF">VSDG_01287</name>
</gene>